<accession>A0ABD4KTR5</accession>
<sequence>TFLYMKKRIQEETDRFRRVKSSKPNLPKTGNTSKLAKFNDVGSEGPSSINETPVRHKSEVVFDTTEHLDDDDFEDIEGY</sequence>
<dbReference type="EMBL" id="RDOM01000556">
    <property type="protein sequence ID" value="MBF4274784.1"/>
    <property type="molecule type" value="Genomic_DNA"/>
</dbReference>
<evidence type="ECO:0000313" key="2">
    <source>
        <dbReference type="EMBL" id="MBF4274784.1"/>
    </source>
</evidence>
<proteinExistence type="predicted"/>
<evidence type="ECO:0000256" key="1">
    <source>
        <dbReference type="SAM" id="MobiDB-lite"/>
    </source>
</evidence>
<evidence type="ECO:0000313" key="3">
    <source>
        <dbReference type="Proteomes" id="UP000722957"/>
    </source>
</evidence>
<dbReference type="AlphaFoldDB" id="A0ABD4KTR5"/>
<dbReference type="Proteomes" id="UP000722957">
    <property type="component" value="Unassembled WGS sequence"/>
</dbReference>
<feature type="region of interest" description="Disordered" evidence="1">
    <location>
        <begin position="15"/>
        <end position="55"/>
    </location>
</feature>
<gene>
    <name evidence="2" type="ORF">EAY07_22820</name>
</gene>
<feature type="compositionally biased region" description="Polar residues" evidence="1">
    <location>
        <begin position="22"/>
        <end position="34"/>
    </location>
</feature>
<protein>
    <submittedName>
        <fullName evidence="2">Transposase</fullName>
    </submittedName>
</protein>
<comment type="caution">
    <text evidence="2">The sequence shown here is derived from an EMBL/GenBank/DDBJ whole genome shotgun (WGS) entry which is preliminary data.</text>
</comment>
<reference evidence="2 3" key="1">
    <citation type="journal article" date="2021" name="PeerJ">
        <title>Analysis of 44 Vibrio anguillarum genomes reveals high genetic diversity.</title>
        <authorList>
            <person name="Hansen M.J."/>
            <person name="Dalsgaard I."/>
        </authorList>
    </citation>
    <scope>NUCLEOTIDE SEQUENCE [LARGE SCALE GENOMIC DNA]</scope>
    <source>
        <strain evidence="2 3">17-16730-2A</strain>
    </source>
</reference>
<organism evidence="2 3">
    <name type="scientific">Vibrio anguillarum</name>
    <name type="common">Listonella anguillarum</name>
    <dbReference type="NCBI Taxonomy" id="55601"/>
    <lineage>
        <taxon>Bacteria</taxon>
        <taxon>Pseudomonadati</taxon>
        <taxon>Pseudomonadota</taxon>
        <taxon>Gammaproteobacteria</taxon>
        <taxon>Vibrionales</taxon>
        <taxon>Vibrionaceae</taxon>
        <taxon>Vibrio</taxon>
    </lineage>
</organism>
<feature type="non-terminal residue" evidence="2">
    <location>
        <position position="1"/>
    </location>
</feature>
<name>A0ABD4KTR5_VIBAN</name>